<dbReference type="AlphaFoldDB" id="A0A6J4TTS6"/>
<comment type="similarity">
    <text evidence="2">Belongs to the bacterial PQQ dehydrogenase family.</text>
</comment>
<evidence type="ECO:0000313" key="5">
    <source>
        <dbReference type="EMBL" id="CAA9530330.1"/>
    </source>
</evidence>
<dbReference type="Gene3D" id="2.140.10.10">
    <property type="entry name" value="Quinoprotein alcohol dehydrogenase-like superfamily"/>
    <property type="match status" value="1"/>
</dbReference>
<dbReference type="GO" id="GO:0008876">
    <property type="term" value="F:quinoprotein glucose dehydrogenase activity"/>
    <property type="evidence" value="ECO:0007669"/>
    <property type="project" value="UniProtKB-EC"/>
</dbReference>
<dbReference type="InterPro" id="IPR002372">
    <property type="entry name" value="PQQ_rpt_dom"/>
</dbReference>
<evidence type="ECO:0000259" key="4">
    <source>
        <dbReference type="Pfam" id="PF01011"/>
    </source>
</evidence>
<protein>
    <submittedName>
        <fullName evidence="5">Glucose dehydrogenase, PQQ-dependent</fullName>
        <ecNumber evidence="5">1.1.5.2</ecNumber>
    </submittedName>
</protein>
<dbReference type="Pfam" id="PF01011">
    <property type="entry name" value="PQQ"/>
    <property type="match status" value="1"/>
</dbReference>
<dbReference type="SUPFAM" id="SSF50998">
    <property type="entry name" value="Quinoprotein alcohol dehydrogenase-like"/>
    <property type="match status" value="1"/>
</dbReference>
<feature type="domain" description="Pyrrolo-quinoline quinone repeat" evidence="4">
    <location>
        <begin position="2"/>
        <end position="331"/>
    </location>
</feature>
<dbReference type="InterPro" id="IPR018391">
    <property type="entry name" value="PQQ_b-propeller_rpt"/>
</dbReference>
<dbReference type="PANTHER" id="PTHR32303:SF4">
    <property type="entry name" value="QUINOPROTEIN GLUCOSE DEHYDROGENASE"/>
    <property type="match status" value="1"/>
</dbReference>
<name>A0A6J4TTS6_9BACT</name>
<accession>A0A6J4TTS6</accession>
<evidence type="ECO:0000256" key="3">
    <source>
        <dbReference type="ARBA" id="ARBA00023002"/>
    </source>
</evidence>
<comment type="cofactor">
    <cofactor evidence="1">
        <name>pyrroloquinoline quinone</name>
        <dbReference type="ChEBI" id="CHEBI:58442"/>
    </cofactor>
</comment>
<evidence type="ECO:0000256" key="1">
    <source>
        <dbReference type="ARBA" id="ARBA00001931"/>
    </source>
</evidence>
<dbReference type="EC" id="1.1.5.2" evidence="5"/>
<evidence type="ECO:0000256" key="2">
    <source>
        <dbReference type="ARBA" id="ARBA00008156"/>
    </source>
</evidence>
<dbReference type="SMART" id="SM00564">
    <property type="entry name" value="PQQ"/>
    <property type="match status" value="3"/>
</dbReference>
<feature type="non-terminal residue" evidence="5">
    <location>
        <position position="336"/>
    </location>
</feature>
<keyword evidence="3 5" id="KW-0560">Oxidoreductase</keyword>
<gene>
    <name evidence="5" type="ORF">AVDCRST_MAG96-3510</name>
</gene>
<organism evidence="5">
    <name type="scientific">uncultured Segetibacter sp</name>
    <dbReference type="NCBI Taxonomy" id="481133"/>
    <lineage>
        <taxon>Bacteria</taxon>
        <taxon>Pseudomonadati</taxon>
        <taxon>Bacteroidota</taxon>
        <taxon>Chitinophagia</taxon>
        <taxon>Chitinophagales</taxon>
        <taxon>Chitinophagaceae</taxon>
        <taxon>Segetibacter</taxon>
        <taxon>environmental samples</taxon>
    </lineage>
</organism>
<dbReference type="InterPro" id="IPR011047">
    <property type="entry name" value="Quinoprotein_ADH-like_sf"/>
</dbReference>
<reference evidence="5" key="1">
    <citation type="submission" date="2020-02" db="EMBL/GenBank/DDBJ databases">
        <authorList>
            <person name="Meier V. D."/>
        </authorList>
    </citation>
    <scope>NUCLEOTIDE SEQUENCE</scope>
    <source>
        <strain evidence="5">AVDCRST_MAG96</strain>
    </source>
</reference>
<proteinExistence type="inferred from homology"/>
<dbReference type="EMBL" id="CADCVN010001371">
    <property type="protein sequence ID" value="CAA9530330.1"/>
    <property type="molecule type" value="Genomic_DNA"/>
</dbReference>
<dbReference type="PANTHER" id="PTHR32303">
    <property type="entry name" value="QUINOPROTEIN ALCOHOL DEHYDROGENASE (CYTOCHROME C)"/>
    <property type="match status" value="1"/>
</dbReference>
<sequence>MWKFDPFKDKEPRAHPSRGVTYYESENDKRILYTAGSFLYAVNALTGELIKDFGKGGMTDLHEGLSHDSLGHDVSNLYVTATTPGIIYKDIFIIGSSVSERGDAAPGHIRGFNAKTGKLRWVFHTIPLPGEVGYETWEKDSYKKIGGANNWAGMVLDEKRGAVYLGTGSPSSDFYGAERDGQNLYANCILSLDASTGKLNWYFQTIHHDLWDRDISCPPNLTTVKHNGRMVDVVAQATKDGLIYVLDRDKGTSLFPVEERAVPTAGLPGEKPWPTQKFPLKPAPVSRQVLTEDEITNLSPEANAFVKKRFKASRSGNKFMPPSKEGTLFFAIGGGA</sequence>